<reference evidence="1" key="2">
    <citation type="submission" date="2021-04" db="EMBL/GenBank/DDBJ databases">
        <authorList>
            <person name="Gilroy R."/>
        </authorList>
    </citation>
    <scope>NUCLEOTIDE SEQUENCE</scope>
    <source>
        <strain evidence="1">ChiHjej12B11-14209</strain>
    </source>
</reference>
<dbReference type="EMBL" id="DXBM01000020">
    <property type="protein sequence ID" value="HIZ45825.1"/>
    <property type="molecule type" value="Genomic_DNA"/>
</dbReference>
<dbReference type="Proteomes" id="UP000824062">
    <property type="component" value="Unassembled WGS sequence"/>
</dbReference>
<comment type="caution">
    <text evidence="1">The sequence shown here is derived from an EMBL/GenBank/DDBJ whole genome shotgun (WGS) entry which is preliminary data.</text>
</comment>
<organism evidence="1 2">
    <name type="scientific">Candidatus Olsenella pullistercoris</name>
    <dbReference type="NCBI Taxonomy" id="2838712"/>
    <lineage>
        <taxon>Bacteria</taxon>
        <taxon>Bacillati</taxon>
        <taxon>Actinomycetota</taxon>
        <taxon>Coriobacteriia</taxon>
        <taxon>Coriobacteriales</taxon>
        <taxon>Atopobiaceae</taxon>
        <taxon>Olsenella</taxon>
    </lineage>
</organism>
<evidence type="ECO:0008006" key="3">
    <source>
        <dbReference type="Google" id="ProtNLM"/>
    </source>
</evidence>
<evidence type="ECO:0000313" key="2">
    <source>
        <dbReference type="Proteomes" id="UP000824062"/>
    </source>
</evidence>
<accession>A0A9D2EYE6</accession>
<evidence type="ECO:0000313" key="1">
    <source>
        <dbReference type="EMBL" id="HIZ45825.1"/>
    </source>
</evidence>
<name>A0A9D2EYE6_9ACTN</name>
<sequence length="114" mass="13335">MSEREERAHARRHPDRAAQFMPFAALTGYYDLVREQERVAEARREPSEEEAERISRELACVQKGELVRVTHYEHNAYVTTEGIVTGVDLVARVLWVVRTRISFDDVWHVEQLGR</sequence>
<dbReference type="AlphaFoldDB" id="A0A9D2EYE6"/>
<reference evidence="1" key="1">
    <citation type="journal article" date="2021" name="PeerJ">
        <title>Extensive microbial diversity within the chicken gut microbiome revealed by metagenomics and culture.</title>
        <authorList>
            <person name="Gilroy R."/>
            <person name="Ravi A."/>
            <person name="Getino M."/>
            <person name="Pursley I."/>
            <person name="Horton D.L."/>
            <person name="Alikhan N.F."/>
            <person name="Baker D."/>
            <person name="Gharbi K."/>
            <person name="Hall N."/>
            <person name="Watson M."/>
            <person name="Adriaenssens E.M."/>
            <person name="Foster-Nyarko E."/>
            <person name="Jarju S."/>
            <person name="Secka A."/>
            <person name="Antonio M."/>
            <person name="Oren A."/>
            <person name="Chaudhuri R.R."/>
            <person name="La Ragione R."/>
            <person name="Hildebrand F."/>
            <person name="Pallen M.J."/>
        </authorList>
    </citation>
    <scope>NUCLEOTIDE SEQUENCE</scope>
    <source>
        <strain evidence="1">ChiHjej12B11-14209</strain>
    </source>
</reference>
<gene>
    <name evidence="1" type="ORF">IAA19_02235</name>
</gene>
<proteinExistence type="predicted"/>
<protein>
    <recommendedName>
        <fullName evidence="3">YolD-like protein</fullName>
    </recommendedName>
</protein>